<feature type="domain" description="Transposase IS66 central" evidence="2">
    <location>
        <begin position="209"/>
        <end position="511"/>
    </location>
</feature>
<evidence type="ECO:0000259" key="5">
    <source>
        <dbReference type="Pfam" id="PF13817"/>
    </source>
</evidence>
<dbReference type="KEGG" id="bvy:NCTC9239_03060"/>
<dbReference type="Proteomes" id="UP000309952">
    <property type="component" value="Chromosome"/>
</dbReference>
<evidence type="ECO:0000256" key="1">
    <source>
        <dbReference type="SAM" id="Coils"/>
    </source>
</evidence>
<accession>A0A4P1KIN5</accession>
<evidence type="ECO:0000313" key="8">
    <source>
        <dbReference type="Proteomes" id="UP000309952"/>
    </source>
</evidence>
<proteinExistence type="predicted"/>
<dbReference type="Pfam" id="PF13005">
    <property type="entry name" value="zf-IS66"/>
    <property type="match status" value="1"/>
</dbReference>
<dbReference type="NCBIfam" id="NF033517">
    <property type="entry name" value="transpos_IS66"/>
    <property type="match status" value="1"/>
</dbReference>
<keyword evidence="1" id="KW-0175">Coiled coil</keyword>
<name>A0A4P1KIN5_9CAUL</name>
<dbReference type="InterPro" id="IPR024474">
    <property type="entry name" value="Znf_dom_IS66"/>
</dbReference>
<keyword evidence="8" id="KW-1185">Reference proteome</keyword>
<feature type="domain" description="Transposase TnpC homeodomain" evidence="4">
    <location>
        <begin position="67"/>
        <end position="145"/>
    </location>
</feature>
<dbReference type="EMBL" id="LR588407">
    <property type="protein sequence ID" value="VTO19286.1"/>
    <property type="molecule type" value="Genomic_DNA"/>
</dbReference>
<dbReference type="InterPro" id="IPR052344">
    <property type="entry name" value="Transposase-related"/>
</dbReference>
<evidence type="ECO:0000313" key="7">
    <source>
        <dbReference type="EMBL" id="VTO19286.1"/>
    </source>
</evidence>
<dbReference type="EMBL" id="LR588407">
    <property type="protein sequence ID" value="VTO17863.1"/>
    <property type="molecule type" value="Genomic_DNA"/>
</dbReference>
<evidence type="ECO:0000259" key="3">
    <source>
        <dbReference type="Pfam" id="PF13005"/>
    </source>
</evidence>
<evidence type="ECO:0000259" key="2">
    <source>
        <dbReference type="Pfam" id="PF03050"/>
    </source>
</evidence>
<feature type="domain" description="Transposase IS66 zinc-finger binding" evidence="3">
    <location>
        <begin position="150"/>
        <end position="195"/>
    </location>
</feature>
<dbReference type="RefSeq" id="WP_114818816.1">
    <property type="nucleotide sequence ID" value="NZ_LR588407.1"/>
</dbReference>
<dbReference type="PANTHER" id="PTHR33678:SF1">
    <property type="entry name" value="BLL1576 PROTEIN"/>
    <property type="match status" value="1"/>
</dbReference>
<dbReference type="InterPro" id="IPR039552">
    <property type="entry name" value="IS66_C"/>
</dbReference>
<sequence>MAAPVPDDVAALKRALAAAELRADQAEAGAVRAEEKATRAEEKAALAVAEAAAAKADRAEDQALIAHLQLQIAKLKRERFGVTSERSSRLLDQLELQLEELEASATEDELAAEKAVARATTTVKGFERKKPSRQPFPEHLPRERVVIEAPTACACCGGSRLSKLGEDVTETLEVIPRQWKVIQTVREKFSCRDCETMAQAPAPFHVLPRGWAGPNLLAMIMFEKFGQHQPLNRQAERYAREGVPLSLSTLADQVGGVTALMAPLFHRLEIHGFAAERLHADDTTVPILAKGKTDIGRLWTYVLDDAPFGGTGPRIALFYYSRDRKGLHPQGHLKNWSGVLQADAYGGYNELYKQGRPPGPILEAGCWAHARRKFFILADLEAAARKKARGEKPQAVYPKALEAVRLIDALFAIEREINGKSPLERLAVRQAKSAPIIAELEVWLQETRAQLTRDHDIVKAVNYLTRRWPSFTRFLEDGRVCLSNNAAERALRGVALGRKAWLFCGSDRGGQRAAAMYSFIVSCKLNDVDPQAWFADVLARINDLPASRLDELLPWNWRPKGVSLVTAAV</sequence>
<dbReference type="Pfam" id="PF13817">
    <property type="entry name" value="DDE_Tnp_IS66_C"/>
    <property type="match status" value="1"/>
</dbReference>
<reference evidence="7 8" key="1">
    <citation type="submission" date="2019-04" db="EMBL/GenBank/DDBJ databases">
        <authorList>
            <consortium name="Pathogen Informatics"/>
        </authorList>
    </citation>
    <scope>NUCLEOTIDE SEQUENCE [LARGE SCALE GENOMIC DNA]</scope>
    <source>
        <strain evidence="7 8">NCTC9239</strain>
    </source>
</reference>
<dbReference type="Pfam" id="PF03050">
    <property type="entry name" value="DDE_Tnp_IS66"/>
    <property type="match status" value="1"/>
</dbReference>
<dbReference type="KEGG" id="bvy:NCTC9239_02573"/>
<evidence type="ECO:0000313" key="6">
    <source>
        <dbReference type="EMBL" id="VTO17863.1"/>
    </source>
</evidence>
<dbReference type="AlphaFoldDB" id="A0A4P1KIN5"/>
<organism evidence="7 8">
    <name type="scientific">Brevundimonas vancanneytii</name>
    <dbReference type="NCBI Taxonomy" id="1325724"/>
    <lineage>
        <taxon>Bacteria</taxon>
        <taxon>Pseudomonadati</taxon>
        <taxon>Pseudomonadota</taxon>
        <taxon>Alphaproteobacteria</taxon>
        <taxon>Caulobacterales</taxon>
        <taxon>Caulobacteraceae</taxon>
        <taxon>Brevundimonas</taxon>
    </lineage>
</organism>
<evidence type="ECO:0000259" key="4">
    <source>
        <dbReference type="Pfam" id="PF13007"/>
    </source>
</evidence>
<dbReference type="Pfam" id="PF13007">
    <property type="entry name" value="LZ_Tnp_IS66"/>
    <property type="match status" value="1"/>
</dbReference>
<dbReference type="InterPro" id="IPR024463">
    <property type="entry name" value="Transposase_TnpC_homeodom"/>
</dbReference>
<feature type="domain" description="Transposase IS66 C-terminal" evidence="5">
    <location>
        <begin position="518"/>
        <end position="555"/>
    </location>
</feature>
<dbReference type="InterPro" id="IPR004291">
    <property type="entry name" value="Transposase_IS66_central"/>
</dbReference>
<protein>
    <submittedName>
        <fullName evidence="7">Transposase and inactivated derivatives</fullName>
    </submittedName>
</protein>
<gene>
    <name evidence="6" type="ORF">NCTC9239_02573</name>
    <name evidence="7" type="ORF">NCTC9239_03060</name>
</gene>
<feature type="coiled-coil region" evidence="1">
    <location>
        <begin position="9"/>
        <end position="118"/>
    </location>
</feature>
<dbReference type="PANTHER" id="PTHR33678">
    <property type="entry name" value="BLL1576 PROTEIN"/>
    <property type="match status" value="1"/>
</dbReference>